<gene>
    <name evidence="17" type="primary">ASK1</name>
    <name evidence="17" type="ORF">LPJ64_001138</name>
</gene>
<evidence type="ECO:0000256" key="3">
    <source>
        <dbReference type="ARBA" id="ARBA00004629"/>
    </source>
</evidence>
<evidence type="ECO:0000313" key="18">
    <source>
        <dbReference type="Proteomes" id="UP001145021"/>
    </source>
</evidence>
<name>A0A9W7XPK3_9FUNG</name>
<feature type="compositionally biased region" description="Acidic residues" evidence="16">
    <location>
        <begin position="545"/>
        <end position="554"/>
    </location>
</feature>
<keyword evidence="11" id="KW-0995">Kinetochore</keyword>
<organism evidence="17 18">
    <name type="scientific">Coemansia asiatica</name>
    <dbReference type="NCBI Taxonomy" id="1052880"/>
    <lineage>
        <taxon>Eukaryota</taxon>
        <taxon>Fungi</taxon>
        <taxon>Fungi incertae sedis</taxon>
        <taxon>Zoopagomycota</taxon>
        <taxon>Kickxellomycotina</taxon>
        <taxon>Kickxellomycetes</taxon>
        <taxon>Kickxellales</taxon>
        <taxon>Kickxellaceae</taxon>
        <taxon>Coemansia</taxon>
    </lineage>
</organism>
<evidence type="ECO:0000256" key="5">
    <source>
        <dbReference type="ARBA" id="ARBA00014520"/>
    </source>
</evidence>
<evidence type="ECO:0000256" key="1">
    <source>
        <dbReference type="ARBA" id="ARBA00004123"/>
    </source>
</evidence>
<feature type="region of interest" description="Disordered" evidence="16">
    <location>
        <begin position="1"/>
        <end position="32"/>
    </location>
</feature>
<keyword evidence="8" id="KW-0132">Cell division</keyword>
<dbReference type="PANTHER" id="PTHR28200:SF1">
    <property type="entry name" value="DASH COMPLEX SUBUNIT ASK1"/>
    <property type="match status" value="1"/>
</dbReference>
<feature type="compositionally biased region" description="Low complexity" evidence="16">
    <location>
        <begin position="318"/>
        <end position="327"/>
    </location>
</feature>
<dbReference type="GO" id="GO:0042729">
    <property type="term" value="C:DASH complex"/>
    <property type="evidence" value="ECO:0007669"/>
    <property type="project" value="InterPro"/>
</dbReference>
<dbReference type="Proteomes" id="UP001145021">
    <property type="component" value="Unassembled WGS sequence"/>
</dbReference>
<keyword evidence="12" id="KW-0206">Cytoskeleton</keyword>
<sequence length="970" mass="103754">MSNFGRQFHLARPDSRASHHSGYNSIDGSLGSGAGRFTNALSAAIGRDDHQRTATHGQQTQQSASSPEEQLEEIEQKITLALQAIDANFDHCQRTMARDIMPKVETLAKLSGELLEASQPWLQFFMAVASADEQNDGLVARLEIASNGVVALDEDDEETRYVSLGMAQRAAIEEQAHKSDITARFPQNPNDTSTGQQWRANDDVENDDDIIDIDADIATPQLTSRFMTQELGMGSGRRQGARSYAAATPDTNKNRGLKRIAEQLGSVSAKKRKVGGTPMKENRAASGAPKTPLSLMRALVGTKSKGVSIHGMMPGSAFSHASKNSSSMGTDDLMPDTSPPHTTTFTLPKSRRRIAPARDNDGKQKRGSTSGYNNKHVEGQMGDEEDDDDDIMDEINSLIKRYDSPKPQPASASASVSVSVSAVSVKSTISAPRLPGSVAKSEVPSSNGDEMAALAGKYSSPEIAKVEQDAIKVQGLVADMEEMLEEVEAMAQQQAENDANALRQASNNNNSAQLEQRQEQEQELEEKADNSNADTKDSSRGVDVQDIDDFDDDIPSPPQISSDLNGSRVDVPEIPPIPLQSEQPSITAATGAAATAVTAEIVAVGGNRPANPARRTFGGSRNVLHMDLEEMDNENMTIGHMSPLANRGRQTMLARDNNRQIATTVAAAAGLASTSAEQASSASVASVSSAVLAVPAAGSSRFHALGSMVDADDPFGPTPERNPRTAAFSSGERYRSAEAARAGPGAGAMSAQSNARSEGDFPPHSTRSWDIGSHHHLRAASAALGSEATATYDEQLLTGDPGGQNDESGLTIEQFDSGFTQASIDGTTSILPTREMLQQAARVAEGSAAPALELSDIEDDIDVDNQTRNSVMLTDTQSHTGPLVAEFSLDLFPPAFRSEPASLQLRELYDLVRSQDQRIWSLDDLIAEVANRQGEGELRGLGTSVYVVLLDLLSRRRLIRNVSDNLWSAQ</sequence>
<dbReference type="InterPro" id="IPR013964">
    <property type="entry name" value="DASH_Ask1"/>
</dbReference>
<keyword evidence="6" id="KW-0158">Chromosome</keyword>
<comment type="similarity">
    <text evidence="4">Belongs to the DASH complex ASK1 family.</text>
</comment>
<feature type="region of interest" description="Disordered" evidence="16">
    <location>
        <begin position="269"/>
        <end position="290"/>
    </location>
</feature>
<evidence type="ECO:0000256" key="6">
    <source>
        <dbReference type="ARBA" id="ARBA00022454"/>
    </source>
</evidence>
<dbReference type="GO" id="GO:0044732">
    <property type="term" value="C:mitotic spindle pole body"/>
    <property type="evidence" value="ECO:0007669"/>
    <property type="project" value="TreeGrafter"/>
</dbReference>
<dbReference type="PANTHER" id="PTHR28200">
    <property type="entry name" value="DASH COMPLEX SUBUNIT ASK1"/>
    <property type="match status" value="1"/>
</dbReference>
<comment type="subcellular location">
    <subcellularLocation>
        <location evidence="3">Chromosome</location>
        <location evidence="3">Centromere</location>
        <location evidence="3">Kinetochore</location>
    </subcellularLocation>
    <subcellularLocation>
        <location evidence="2">Cytoplasm</location>
        <location evidence="2">Cytoskeleton</location>
        <location evidence="2">Spindle</location>
    </subcellularLocation>
    <subcellularLocation>
        <location evidence="1">Nucleus</location>
    </subcellularLocation>
</comment>
<keyword evidence="15" id="KW-0137">Centromere</keyword>
<feature type="compositionally biased region" description="Basic and acidic residues" evidence="16">
    <location>
        <begin position="516"/>
        <end position="540"/>
    </location>
</feature>
<keyword evidence="18" id="KW-1185">Reference proteome</keyword>
<evidence type="ECO:0000256" key="10">
    <source>
        <dbReference type="ARBA" id="ARBA00022776"/>
    </source>
</evidence>
<evidence type="ECO:0000256" key="13">
    <source>
        <dbReference type="ARBA" id="ARBA00023242"/>
    </source>
</evidence>
<keyword evidence="7" id="KW-0963">Cytoplasm</keyword>
<protein>
    <recommendedName>
        <fullName evidence="5">DASH complex subunit ASK1</fullName>
    </recommendedName>
</protein>
<evidence type="ECO:0000256" key="12">
    <source>
        <dbReference type="ARBA" id="ARBA00023212"/>
    </source>
</evidence>
<reference evidence="17" key="1">
    <citation type="submission" date="2022-07" db="EMBL/GenBank/DDBJ databases">
        <title>Phylogenomic reconstructions and comparative analyses of Kickxellomycotina fungi.</title>
        <authorList>
            <person name="Reynolds N.K."/>
            <person name="Stajich J.E."/>
            <person name="Barry K."/>
            <person name="Grigoriev I.V."/>
            <person name="Crous P."/>
            <person name="Smith M.E."/>
        </authorList>
    </citation>
    <scope>NUCLEOTIDE SEQUENCE</scope>
    <source>
        <strain evidence="17">NBRC 105413</strain>
    </source>
</reference>
<keyword evidence="13" id="KW-0539">Nucleus</keyword>
<dbReference type="AlphaFoldDB" id="A0A9W7XPK3"/>
<evidence type="ECO:0000313" key="17">
    <source>
        <dbReference type="EMBL" id="KAJ1647475.1"/>
    </source>
</evidence>
<dbReference type="GO" id="GO:0051301">
    <property type="term" value="P:cell division"/>
    <property type="evidence" value="ECO:0007669"/>
    <property type="project" value="UniProtKB-KW"/>
</dbReference>
<proteinExistence type="inferred from homology"/>
<keyword evidence="9" id="KW-0493">Microtubule</keyword>
<dbReference type="Pfam" id="PF08655">
    <property type="entry name" value="DASH_Ask1"/>
    <property type="match status" value="1"/>
</dbReference>
<keyword evidence="10" id="KW-0498">Mitosis</keyword>
<evidence type="ECO:0000256" key="11">
    <source>
        <dbReference type="ARBA" id="ARBA00022838"/>
    </source>
</evidence>
<keyword evidence="14" id="KW-0131">Cell cycle</keyword>
<evidence type="ECO:0000256" key="15">
    <source>
        <dbReference type="ARBA" id="ARBA00023328"/>
    </source>
</evidence>
<dbReference type="GO" id="GO:0072686">
    <property type="term" value="C:mitotic spindle"/>
    <property type="evidence" value="ECO:0007669"/>
    <property type="project" value="InterPro"/>
</dbReference>
<comment type="caution">
    <text evidence="17">The sequence shown here is derived from an EMBL/GenBank/DDBJ whole genome shotgun (WGS) entry which is preliminary data.</text>
</comment>
<feature type="region of interest" description="Disordered" evidence="16">
    <location>
        <begin position="49"/>
        <end position="72"/>
    </location>
</feature>
<dbReference type="EMBL" id="JANBOH010000028">
    <property type="protein sequence ID" value="KAJ1647475.1"/>
    <property type="molecule type" value="Genomic_DNA"/>
</dbReference>
<dbReference type="GO" id="GO:0005874">
    <property type="term" value="C:microtubule"/>
    <property type="evidence" value="ECO:0007669"/>
    <property type="project" value="UniProtKB-KW"/>
</dbReference>
<evidence type="ECO:0000256" key="9">
    <source>
        <dbReference type="ARBA" id="ARBA00022701"/>
    </source>
</evidence>
<accession>A0A9W7XPK3</accession>
<feature type="region of interest" description="Disordered" evidence="16">
    <location>
        <begin position="714"/>
        <end position="763"/>
    </location>
</feature>
<feature type="compositionally biased region" description="Low complexity" evidence="16">
    <location>
        <begin position="739"/>
        <end position="751"/>
    </location>
</feature>
<dbReference type="GO" id="GO:0008608">
    <property type="term" value="P:attachment of spindle microtubules to kinetochore"/>
    <property type="evidence" value="ECO:0007669"/>
    <property type="project" value="InterPro"/>
</dbReference>
<evidence type="ECO:0000256" key="7">
    <source>
        <dbReference type="ARBA" id="ARBA00022490"/>
    </source>
</evidence>
<evidence type="ECO:0000256" key="8">
    <source>
        <dbReference type="ARBA" id="ARBA00022618"/>
    </source>
</evidence>
<feature type="region of interest" description="Disordered" evidence="16">
    <location>
        <begin position="318"/>
        <end position="389"/>
    </location>
</feature>
<feature type="region of interest" description="Disordered" evidence="16">
    <location>
        <begin position="510"/>
        <end position="586"/>
    </location>
</feature>
<evidence type="ECO:0000256" key="14">
    <source>
        <dbReference type="ARBA" id="ARBA00023306"/>
    </source>
</evidence>
<evidence type="ECO:0000256" key="4">
    <source>
        <dbReference type="ARBA" id="ARBA00010731"/>
    </source>
</evidence>
<feature type="compositionally biased region" description="Polar residues" evidence="16">
    <location>
        <begin position="54"/>
        <end position="68"/>
    </location>
</feature>
<evidence type="ECO:0000256" key="2">
    <source>
        <dbReference type="ARBA" id="ARBA00004186"/>
    </source>
</evidence>
<evidence type="ECO:0000256" key="16">
    <source>
        <dbReference type="SAM" id="MobiDB-lite"/>
    </source>
</evidence>